<feature type="domain" description="DUF4220" evidence="2">
    <location>
        <begin position="51"/>
        <end position="405"/>
    </location>
</feature>
<dbReference type="KEGG" id="qsa:O6P43_018400"/>
<dbReference type="Pfam" id="PF13968">
    <property type="entry name" value="DUF4220"/>
    <property type="match status" value="1"/>
</dbReference>
<evidence type="ECO:0000259" key="2">
    <source>
        <dbReference type="Pfam" id="PF13968"/>
    </source>
</evidence>
<evidence type="ECO:0000313" key="3">
    <source>
        <dbReference type="EMBL" id="KAJ7963282.1"/>
    </source>
</evidence>
<evidence type="ECO:0000313" key="4">
    <source>
        <dbReference type="Proteomes" id="UP001163823"/>
    </source>
</evidence>
<protein>
    <submittedName>
        <fullName evidence="3">DUF594 family protein</fullName>
    </submittedName>
</protein>
<sequence length="728" mass="83715">MQIFSATLRRLWNEWELRGMVVLSLSIQSILIMLGNRRKYLSKDWLRFILWVAYLTADWLATVSLGVLSNAAAKPEDNFVDPNYVIMAFWAPFLLLHLGGPDTITAYSMEDNELWLRHLVIFGVQVGVACQIFLRAWTNATLNFLAVPMFIAGFIKIGERIWVLWSASSQHFRESMFPDPDPGPNYARYMESYSSRRSEGFKVQLENLIESPSVGDHTFSAAENNILTTVGNEASRAVVLDNASYFFNTFKLLFADLILSFHDVVNSRSFFQNISSNQAFQVIEIELGFMYDVFYTKAILVHSFFGGVRRFISFLCIFGVACTFIFIGKNQYSIVDVLITYILLTGAIILEIYSVHVLLCSDWTLLWLSNHRNKVLDLLSQAISSFPGSRNKRWSETMAQFNLITFCTKDRPSRCSVIKKILCTRFCVQIGEAIKNRAAKWNAFRMIARIYESIQKYQHKDAEAVPDVLKEMIFEQFQKKIKDAEKDAKKEEIKKDLKLEVRVAEKIKEICANRGGKVLERENCSQELGWSIEVEFDQSILLWHIATDLCFYSDSKDDIKLSDNQNCKAARLLSNYMVYLLVFCPFMLPNGIGQIRFQDTCAEANEYFIERKCMSDKKRACKMLLKVSTAVPPSKVKGDRSKSVLFNALDLANLLNKLQKEKKWELLAHVWMEMLSYAASHCQWNHHAQQLRRGGELLTHVWFLMAHLGITEQFQISEGHGRAKLIAK</sequence>
<dbReference type="EMBL" id="JARAOO010000007">
    <property type="protein sequence ID" value="KAJ7963282.1"/>
    <property type="molecule type" value="Genomic_DNA"/>
</dbReference>
<dbReference type="Pfam" id="PF04578">
    <property type="entry name" value="DUF594"/>
    <property type="match status" value="1"/>
</dbReference>
<feature type="transmembrane region" description="Helical" evidence="1">
    <location>
        <begin position="311"/>
        <end position="327"/>
    </location>
</feature>
<keyword evidence="1" id="KW-0812">Transmembrane</keyword>
<name>A0AAD7PQ05_QUISA</name>
<feature type="transmembrane region" description="Helical" evidence="1">
    <location>
        <begin position="84"/>
        <end position="107"/>
    </location>
</feature>
<feature type="transmembrane region" description="Helical" evidence="1">
    <location>
        <begin position="569"/>
        <end position="588"/>
    </location>
</feature>
<feature type="transmembrane region" description="Helical" evidence="1">
    <location>
        <begin position="339"/>
        <end position="368"/>
    </location>
</feature>
<dbReference type="AlphaFoldDB" id="A0AAD7PQ05"/>
<reference evidence="3" key="1">
    <citation type="journal article" date="2023" name="Science">
        <title>Elucidation of the pathway for biosynthesis of saponin adjuvants from the soapbark tree.</title>
        <authorList>
            <person name="Reed J."/>
            <person name="Orme A."/>
            <person name="El-Demerdash A."/>
            <person name="Owen C."/>
            <person name="Martin L.B.B."/>
            <person name="Misra R.C."/>
            <person name="Kikuchi S."/>
            <person name="Rejzek M."/>
            <person name="Martin A.C."/>
            <person name="Harkess A."/>
            <person name="Leebens-Mack J."/>
            <person name="Louveau T."/>
            <person name="Stephenson M.J."/>
            <person name="Osbourn A."/>
        </authorList>
    </citation>
    <scope>NUCLEOTIDE SEQUENCE</scope>
    <source>
        <strain evidence="3">S10</strain>
    </source>
</reference>
<comment type="caution">
    <text evidence="3">The sequence shown here is derived from an EMBL/GenBank/DDBJ whole genome shotgun (WGS) entry which is preliminary data.</text>
</comment>
<feature type="transmembrane region" description="Helical" evidence="1">
    <location>
        <begin position="48"/>
        <end position="72"/>
    </location>
</feature>
<feature type="transmembrane region" description="Helical" evidence="1">
    <location>
        <begin position="140"/>
        <end position="158"/>
    </location>
</feature>
<evidence type="ECO:0000256" key="1">
    <source>
        <dbReference type="SAM" id="Phobius"/>
    </source>
</evidence>
<keyword evidence="1" id="KW-1133">Transmembrane helix</keyword>
<dbReference type="InterPro" id="IPR007658">
    <property type="entry name" value="DUF594"/>
</dbReference>
<dbReference type="InterPro" id="IPR025315">
    <property type="entry name" value="DUF4220"/>
</dbReference>
<keyword evidence="4" id="KW-1185">Reference proteome</keyword>
<organism evidence="3 4">
    <name type="scientific">Quillaja saponaria</name>
    <name type="common">Soap bark tree</name>
    <dbReference type="NCBI Taxonomy" id="32244"/>
    <lineage>
        <taxon>Eukaryota</taxon>
        <taxon>Viridiplantae</taxon>
        <taxon>Streptophyta</taxon>
        <taxon>Embryophyta</taxon>
        <taxon>Tracheophyta</taxon>
        <taxon>Spermatophyta</taxon>
        <taxon>Magnoliopsida</taxon>
        <taxon>eudicotyledons</taxon>
        <taxon>Gunneridae</taxon>
        <taxon>Pentapetalae</taxon>
        <taxon>rosids</taxon>
        <taxon>fabids</taxon>
        <taxon>Fabales</taxon>
        <taxon>Quillajaceae</taxon>
        <taxon>Quillaja</taxon>
    </lineage>
</organism>
<accession>A0AAD7PQ05</accession>
<gene>
    <name evidence="3" type="ORF">O6P43_018400</name>
</gene>
<proteinExistence type="predicted"/>
<dbReference type="PANTHER" id="PTHR31325">
    <property type="entry name" value="OS01G0798800 PROTEIN-RELATED"/>
    <property type="match status" value="1"/>
</dbReference>
<feature type="transmembrane region" description="Helical" evidence="1">
    <location>
        <begin position="114"/>
        <end position="134"/>
    </location>
</feature>
<keyword evidence="1" id="KW-0472">Membrane</keyword>
<dbReference type="Proteomes" id="UP001163823">
    <property type="component" value="Chromosome 7"/>
</dbReference>